<feature type="transmembrane region" description="Helical" evidence="6">
    <location>
        <begin position="80"/>
        <end position="100"/>
    </location>
</feature>
<evidence type="ECO:0000256" key="5">
    <source>
        <dbReference type="SAM" id="MobiDB-lite"/>
    </source>
</evidence>
<dbReference type="Proteomes" id="UP000076722">
    <property type="component" value="Unassembled WGS sequence"/>
</dbReference>
<dbReference type="PANTHER" id="PTHR23112:SF37">
    <property type="entry name" value="G PROTEIN-COUPLED RECEPTOR GPR1"/>
    <property type="match status" value="1"/>
</dbReference>
<feature type="transmembrane region" description="Helical" evidence="6">
    <location>
        <begin position="132"/>
        <end position="153"/>
    </location>
</feature>
<comment type="subcellular location">
    <subcellularLocation>
        <location evidence="1">Membrane</location>
        <topology evidence="1">Multi-pass membrane protein</topology>
    </subcellularLocation>
</comment>
<evidence type="ECO:0000313" key="8">
    <source>
        <dbReference type="Proteomes" id="UP000076722"/>
    </source>
</evidence>
<feature type="transmembrane region" description="Helical" evidence="6">
    <location>
        <begin position="214"/>
        <end position="237"/>
    </location>
</feature>
<evidence type="ECO:0000256" key="6">
    <source>
        <dbReference type="SAM" id="Phobius"/>
    </source>
</evidence>
<reference evidence="7 8" key="1">
    <citation type="journal article" date="2016" name="Mol. Biol. Evol.">
        <title>Comparative Genomics of Early-Diverging Mushroom-Forming Fungi Provides Insights into the Origins of Lignocellulose Decay Capabilities.</title>
        <authorList>
            <person name="Nagy L.G."/>
            <person name="Riley R."/>
            <person name="Tritt A."/>
            <person name="Adam C."/>
            <person name="Daum C."/>
            <person name="Floudas D."/>
            <person name="Sun H."/>
            <person name="Yadav J.S."/>
            <person name="Pangilinan J."/>
            <person name="Larsson K.H."/>
            <person name="Matsuura K."/>
            <person name="Barry K."/>
            <person name="Labutti K."/>
            <person name="Kuo R."/>
            <person name="Ohm R.A."/>
            <person name="Bhattacharya S.S."/>
            <person name="Shirouzu T."/>
            <person name="Yoshinaga Y."/>
            <person name="Martin F.M."/>
            <person name="Grigoriev I.V."/>
            <person name="Hibbett D.S."/>
        </authorList>
    </citation>
    <scope>NUCLEOTIDE SEQUENCE [LARGE SCALE GENOMIC DNA]</scope>
    <source>
        <strain evidence="7 8">HHB9708</strain>
    </source>
</reference>
<dbReference type="GO" id="GO:0004930">
    <property type="term" value="F:G protein-coupled receptor activity"/>
    <property type="evidence" value="ECO:0007669"/>
    <property type="project" value="TreeGrafter"/>
</dbReference>
<keyword evidence="2 6" id="KW-0812">Transmembrane</keyword>
<keyword evidence="8" id="KW-1185">Reference proteome</keyword>
<feature type="region of interest" description="Disordered" evidence="5">
    <location>
        <begin position="345"/>
        <end position="366"/>
    </location>
</feature>
<dbReference type="Gene3D" id="1.20.1070.10">
    <property type="entry name" value="Rhodopsin 7-helix transmembrane proteins"/>
    <property type="match status" value="1"/>
</dbReference>
<evidence type="ECO:0000256" key="1">
    <source>
        <dbReference type="ARBA" id="ARBA00004141"/>
    </source>
</evidence>
<feature type="transmembrane region" description="Helical" evidence="6">
    <location>
        <begin position="304"/>
        <end position="326"/>
    </location>
</feature>
<proteinExistence type="predicted"/>
<dbReference type="STRING" id="1314777.A0A164NTA4"/>
<evidence type="ECO:0000313" key="7">
    <source>
        <dbReference type="EMBL" id="KZS88018.1"/>
    </source>
</evidence>
<dbReference type="PANTHER" id="PTHR23112">
    <property type="entry name" value="G PROTEIN-COUPLED RECEPTOR 157-RELATED"/>
    <property type="match status" value="1"/>
</dbReference>
<dbReference type="GO" id="GO:0007189">
    <property type="term" value="P:adenylate cyclase-activating G protein-coupled receptor signaling pathway"/>
    <property type="evidence" value="ECO:0007669"/>
    <property type="project" value="TreeGrafter"/>
</dbReference>
<feature type="transmembrane region" description="Helical" evidence="6">
    <location>
        <begin position="160"/>
        <end position="181"/>
    </location>
</feature>
<name>A0A164NTA4_9AGAM</name>
<organism evidence="7 8">
    <name type="scientific">Sistotremastrum niveocremeum HHB9708</name>
    <dbReference type="NCBI Taxonomy" id="1314777"/>
    <lineage>
        <taxon>Eukaryota</taxon>
        <taxon>Fungi</taxon>
        <taxon>Dikarya</taxon>
        <taxon>Basidiomycota</taxon>
        <taxon>Agaricomycotina</taxon>
        <taxon>Agaricomycetes</taxon>
        <taxon>Sistotremastrales</taxon>
        <taxon>Sistotremastraceae</taxon>
        <taxon>Sertulicium</taxon>
        <taxon>Sertulicium niveocremeum</taxon>
    </lineage>
</organism>
<dbReference type="GO" id="GO:0005886">
    <property type="term" value="C:plasma membrane"/>
    <property type="evidence" value="ECO:0007669"/>
    <property type="project" value="TreeGrafter"/>
</dbReference>
<dbReference type="EMBL" id="KV419441">
    <property type="protein sequence ID" value="KZS88018.1"/>
    <property type="molecule type" value="Genomic_DNA"/>
</dbReference>
<dbReference type="SUPFAM" id="SSF81321">
    <property type="entry name" value="Family A G protein-coupled receptor-like"/>
    <property type="match status" value="1"/>
</dbReference>
<sequence>MWNELCDPSVDVYFSNTTHNTACNFGSSTRLGLAFVVQTAFASILAVSGLLSYITLTYVKKWVNWRRSRRLLNKRYPFTWPSHLLFYLVALLVFDLIQALGTSLSIRWIADAGIQEGSYCTSQGILKQTGDLGSALTTLALTVHSFAVLFFRWKPGSSPLLAFLVLGTICLFITLTIALAYRFHQTEGYYGNTEYWCWITYSKFKWYGIGFEYMWMWLTALVNLLLYIPTAMLYFGFLQQEEMYINGSLKRRYTFSWRASPGTDHRTGWILMLYPMVYIVTILPISIARFLQFVYEAEKSGKTIPFYATVIGAILLSSSGLINTLLYSRTRTDLLFPTDPYLEKDGEIDTEPDEDLPQSFELHPLH</sequence>
<feature type="transmembrane region" description="Helical" evidence="6">
    <location>
        <begin position="35"/>
        <end position="59"/>
    </location>
</feature>
<evidence type="ECO:0008006" key="9">
    <source>
        <dbReference type="Google" id="ProtNLM"/>
    </source>
</evidence>
<evidence type="ECO:0000256" key="4">
    <source>
        <dbReference type="ARBA" id="ARBA00023136"/>
    </source>
</evidence>
<keyword evidence="3 6" id="KW-1133">Transmembrane helix</keyword>
<accession>A0A164NTA4</accession>
<dbReference type="AlphaFoldDB" id="A0A164NTA4"/>
<evidence type="ECO:0000256" key="3">
    <source>
        <dbReference type="ARBA" id="ARBA00022989"/>
    </source>
</evidence>
<protein>
    <recommendedName>
        <fullName evidence="9">Glucose receptor Git3 N-terminal domain-containing protein</fullName>
    </recommendedName>
</protein>
<dbReference type="OrthoDB" id="100006at2759"/>
<evidence type="ECO:0000256" key="2">
    <source>
        <dbReference type="ARBA" id="ARBA00022692"/>
    </source>
</evidence>
<keyword evidence="4 6" id="KW-0472">Membrane</keyword>
<gene>
    <name evidence="7" type="ORF">SISNIDRAFT_490535</name>
</gene>
<feature type="transmembrane region" description="Helical" evidence="6">
    <location>
        <begin position="268"/>
        <end position="292"/>
    </location>
</feature>